<evidence type="ECO:0000313" key="3">
    <source>
        <dbReference type="Proteomes" id="UP000887563"/>
    </source>
</evidence>
<sequence length="1018" mass="111660">MMAGEEHFIKAKSEIGLCNLNGKLNGKFTSTSRRSSDPSHPGERVVLIIRSLVPGGAAQADGRIVPGDRLLFVNDKDLSNSSLENAVEVLKTAPVGQIVRLGIAKPVPIEKCRLSTSPLISQSERFQAKSHSPRGRRRRRRESSSLQLLNTADQCFLSTGSSQEEIWIGQQQQHNSLYNSQRCLNPQLYFPSPSSLASTPKSPTHSPMQTATVSAWTPCSSRSLSPCASPAASLRGSWSYDIVFLPSHLERHIKILKSSLPLGVVLDADADKAINGCVAKNICSKKALAKDGRIQPGDFIVKINGENLRNVTNAQARAILKRANLIGAQCNISYITASDARLWKDRFHRLDSVSMFPTDDSIQQIRSVQQNVFESSRLSPKVYPKFYKSPLFNEDEQQQQQILTATTNALDYSIPNSELHSPNNDEQQYLLPSTSQIFEENVEKLRREELTQMSQLNFERFVDNLQKAIIADAIFDLYILWSRDKQSILHSNITATAPSLPSSSSSVSSPKPIRSPPRALRAASIAVTQPPPKPQKGILRRAASSFKKKRSKPPEEQQHNIEYMTTTTPPTTSNIEMNRSCRSRQNSDTLDNIPTTSNSLPTSPRLDESNRESASREPSREPVNFWSEPRSVVLQRNPNETFGISIVGGRVEVSQKGIEMATTSTLCSSSSTALSSTVSGIFIKSVIADSPAGRCGKLFMGDRLLKVNEIDLLNTTHESAVQAIKNASNPVCFVVQSLQSLQTFVAREKENSKKASLTSIISEGQISLSIPPSPAIVEIDSASAAALEKDAEDEEVEDIFHYTKRKVLKKYSDLPGKPVLIRMPNIPPGGLGLILSTRRDEGANRPPVIVVGVKSDSPLSLKVGDELLEINGLVLFGLSHLEATEKIRKCCQHSSLSLLVLRKEEETTKEVQQQSLLKESTSTTTIETVVNTNADNAPISPDKEYTSESECELGAKTIVSEILARQQQQMPEVKIEPPEDGCSQSAKDGLFPGTTSQNDSGNSNNEPISPWGLKAMGP</sequence>
<organism evidence="3 4">
    <name type="scientific">Meloidogyne incognita</name>
    <name type="common">Southern root-knot nematode worm</name>
    <name type="synonym">Oxyuris incognita</name>
    <dbReference type="NCBI Taxonomy" id="6306"/>
    <lineage>
        <taxon>Eukaryota</taxon>
        <taxon>Metazoa</taxon>
        <taxon>Ecdysozoa</taxon>
        <taxon>Nematoda</taxon>
        <taxon>Chromadorea</taxon>
        <taxon>Rhabditida</taxon>
        <taxon>Tylenchina</taxon>
        <taxon>Tylenchomorpha</taxon>
        <taxon>Tylenchoidea</taxon>
        <taxon>Meloidogynidae</taxon>
        <taxon>Meloidogyninae</taxon>
        <taxon>Meloidogyne</taxon>
        <taxon>Meloidogyne incognita group</taxon>
    </lineage>
</organism>
<feature type="domain" description="PDZ" evidence="2">
    <location>
        <begin position="252"/>
        <end position="323"/>
    </location>
</feature>
<dbReference type="InterPro" id="IPR051342">
    <property type="entry name" value="PDZ_scaffold"/>
</dbReference>
<dbReference type="InterPro" id="IPR001478">
    <property type="entry name" value="PDZ"/>
</dbReference>
<feature type="region of interest" description="Disordered" evidence="1">
    <location>
        <begin position="966"/>
        <end position="1018"/>
    </location>
</feature>
<dbReference type="Pfam" id="PF00595">
    <property type="entry name" value="PDZ"/>
    <property type="match status" value="4"/>
</dbReference>
<feature type="region of interest" description="Disordered" evidence="1">
    <location>
        <begin position="123"/>
        <end position="145"/>
    </location>
</feature>
<dbReference type="PANTHER" id="PTHR19964:SF92">
    <property type="entry name" value="PATJ HOMOLOG"/>
    <property type="match status" value="1"/>
</dbReference>
<reference evidence="4" key="1">
    <citation type="submission" date="2022-11" db="UniProtKB">
        <authorList>
            <consortium name="WormBaseParasite"/>
        </authorList>
    </citation>
    <scope>IDENTIFICATION</scope>
</reference>
<dbReference type="WBParaSite" id="Minc3s00643g15544">
    <property type="protein sequence ID" value="Minc3s00643g15544"/>
    <property type="gene ID" value="Minc3s00643g15544"/>
</dbReference>
<feature type="domain" description="PDZ" evidence="2">
    <location>
        <begin position="47"/>
        <end position="94"/>
    </location>
</feature>
<dbReference type="InterPro" id="IPR036034">
    <property type="entry name" value="PDZ_sf"/>
</dbReference>
<feature type="region of interest" description="Disordered" evidence="1">
    <location>
        <begin position="495"/>
        <end position="623"/>
    </location>
</feature>
<accession>A0A914LND1</accession>
<feature type="compositionally biased region" description="Basic residues" evidence="1">
    <location>
        <begin position="131"/>
        <end position="141"/>
    </location>
</feature>
<evidence type="ECO:0000259" key="2">
    <source>
        <dbReference type="PROSITE" id="PS50106"/>
    </source>
</evidence>
<keyword evidence="3" id="KW-1185">Reference proteome</keyword>
<dbReference type="SUPFAM" id="SSF50156">
    <property type="entry name" value="PDZ domain-like"/>
    <property type="match status" value="4"/>
</dbReference>
<dbReference type="PANTHER" id="PTHR19964">
    <property type="entry name" value="MULTIPLE PDZ DOMAIN PROTEIN"/>
    <property type="match status" value="1"/>
</dbReference>
<dbReference type="SMART" id="SM00228">
    <property type="entry name" value="PDZ"/>
    <property type="match status" value="4"/>
</dbReference>
<protein>
    <submittedName>
        <fullName evidence="4">PDZ domain-containing protein</fullName>
    </submittedName>
</protein>
<dbReference type="Proteomes" id="UP000887563">
    <property type="component" value="Unplaced"/>
</dbReference>
<evidence type="ECO:0000313" key="4">
    <source>
        <dbReference type="WBParaSite" id="Minc3s00643g15544"/>
    </source>
</evidence>
<feature type="domain" description="PDZ" evidence="2">
    <location>
        <begin position="631"/>
        <end position="739"/>
    </location>
</feature>
<feature type="compositionally biased region" description="Polar residues" evidence="1">
    <location>
        <begin position="583"/>
        <end position="602"/>
    </location>
</feature>
<dbReference type="CDD" id="cd06670">
    <property type="entry name" value="PDZ6_MUPP1-like"/>
    <property type="match status" value="1"/>
</dbReference>
<evidence type="ECO:0000256" key="1">
    <source>
        <dbReference type="SAM" id="MobiDB-lite"/>
    </source>
</evidence>
<name>A0A914LND1_MELIC</name>
<dbReference type="PROSITE" id="PS50106">
    <property type="entry name" value="PDZ"/>
    <property type="match status" value="4"/>
</dbReference>
<feature type="compositionally biased region" description="Low complexity" evidence="1">
    <location>
        <begin position="498"/>
        <end position="512"/>
    </location>
</feature>
<feature type="domain" description="PDZ" evidence="2">
    <location>
        <begin position="820"/>
        <end position="902"/>
    </location>
</feature>
<dbReference type="AlphaFoldDB" id="A0A914LND1"/>
<feature type="compositionally biased region" description="Polar residues" evidence="1">
    <location>
        <begin position="993"/>
        <end position="1007"/>
    </location>
</feature>
<feature type="compositionally biased region" description="Basic and acidic residues" evidence="1">
    <location>
        <begin position="605"/>
        <end position="620"/>
    </location>
</feature>
<dbReference type="Gene3D" id="2.30.42.10">
    <property type="match status" value="4"/>
</dbReference>
<dbReference type="CDD" id="cd06671">
    <property type="entry name" value="PDZ7_MUPP1-PD6_PATJ-like"/>
    <property type="match status" value="1"/>
</dbReference>
<proteinExistence type="predicted"/>